<name>A0A5C8KCL7_9BACT</name>
<gene>
    <name evidence="3" type="ORF">FVR03_06475</name>
</gene>
<evidence type="ECO:0000313" key="3">
    <source>
        <dbReference type="EMBL" id="TXK49377.1"/>
    </source>
</evidence>
<organism evidence="3 4">
    <name type="scientific">Pontibacter qinzhouensis</name>
    <dbReference type="NCBI Taxonomy" id="2603253"/>
    <lineage>
        <taxon>Bacteria</taxon>
        <taxon>Pseudomonadati</taxon>
        <taxon>Bacteroidota</taxon>
        <taxon>Cytophagia</taxon>
        <taxon>Cytophagales</taxon>
        <taxon>Hymenobacteraceae</taxon>
        <taxon>Pontibacter</taxon>
    </lineage>
</organism>
<dbReference type="InterPro" id="IPR005135">
    <property type="entry name" value="Endo/exonuclease/phosphatase"/>
</dbReference>
<dbReference type="PANTHER" id="PTHR12121:SF36">
    <property type="entry name" value="ENDONUCLEASE_EXONUCLEASE_PHOSPHATASE DOMAIN-CONTAINING PROTEIN"/>
    <property type="match status" value="1"/>
</dbReference>
<dbReference type="OrthoDB" id="9793162at2"/>
<dbReference type="CDD" id="cd09083">
    <property type="entry name" value="EEP-1"/>
    <property type="match status" value="1"/>
</dbReference>
<dbReference type="AlphaFoldDB" id="A0A5C8KCL7"/>
<keyword evidence="3" id="KW-0540">Nuclease</keyword>
<keyword evidence="1" id="KW-0732">Signal</keyword>
<dbReference type="GO" id="GO:0004519">
    <property type="term" value="F:endonuclease activity"/>
    <property type="evidence" value="ECO:0007669"/>
    <property type="project" value="UniProtKB-KW"/>
</dbReference>
<protein>
    <submittedName>
        <fullName evidence="3">Endonuclease/exonuclease/phosphatase family protein</fullName>
    </submittedName>
</protein>
<feature type="signal peptide" evidence="1">
    <location>
        <begin position="1"/>
        <end position="23"/>
    </location>
</feature>
<reference evidence="3 4" key="1">
    <citation type="submission" date="2019-08" db="EMBL/GenBank/DDBJ databases">
        <authorList>
            <person name="Shi S."/>
        </authorList>
    </citation>
    <scope>NUCLEOTIDE SEQUENCE [LARGE SCALE GENOMIC DNA]</scope>
    <source>
        <strain evidence="3 4">GY10130</strain>
    </source>
</reference>
<keyword evidence="3" id="KW-0255">Endonuclease</keyword>
<dbReference type="EMBL" id="VRTY01000017">
    <property type="protein sequence ID" value="TXK49377.1"/>
    <property type="molecule type" value="Genomic_DNA"/>
</dbReference>
<evidence type="ECO:0000313" key="4">
    <source>
        <dbReference type="Proteomes" id="UP000321926"/>
    </source>
</evidence>
<dbReference type="InterPro" id="IPR050410">
    <property type="entry name" value="CCR4/nocturin_mRNA_transcr"/>
</dbReference>
<feature type="chain" id="PRO_5022739708" evidence="1">
    <location>
        <begin position="24"/>
        <end position="283"/>
    </location>
</feature>
<dbReference type="InterPro" id="IPR036691">
    <property type="entry name" value="Endo/exonu/phosph_ase_sf"/>
</dbReference>
<accession>A0A5C8KCL7</accession>
<dbReference type="PANTHER" id="PTHR12121">
    <property type="entry name" value="CARBON CATABOLITE REPRESSOR PROTEIN 4"/>
    <property type="match status" value="1"/>
</dbReference>
<sequence length="283" mass="32161">MLLRNLLFAIVLLFCASPKQLQAQTMKIGTYNIRYDEVRDTANAWNKRLPFLTGLVRFNDFDIFGTQEGLHHQLQDMKGQLPGYTYIGAGRDDGRQGGEYSAIFFKTDTYKLLKNGDFWLSETPSKPGKGWDADFPRVCTWGQFRDNATGFTFYLFNVHFDHRGPKAREESAKLMLTKIKEIAGAAPVIFTGDFNFDQHSPLYTIIATSVLLKDAYELADFKYAPSGTFNGFDAKQLTNNRIDHIFLSSGFTVKRYGILTDTYGKGQFPSDHFPVMVEVAFKK</sequence>
<evidence type="ECO:0000256" key="1">
    <source>
        <dbReference type="SAM" id="SignalP"/>
    </source>
</evidence>
<dbReference type="Gene3D" id="3.60.10.10">
    <property type="entry name" value="Endonuclease/exonuclease/phosphatase"/>
    <property type="match status" value="1"/>
</dbReference>
<feature type="domain" description="Endonuclease/exonuclease/phosphatase" evidence="2">
    <location>
        <begin position="29"/>
        <end position="272"/>
    </location>
</feature>
<dbReference type="SUPFAM" id="SSF56219">
    <property type="entry name" value="DNase I-like"/>
    <property type="match status" value="1"/>
</dbReference>
<comment type="caution">
    <text evidence="3">The sequence shown here is derived from an EMBL/GenBank/DDBJ whole genome shotgun (WGS) entry which is preliminary data.</text>
</comment>
<dbReference type="GO" id="GO:0000175">
    <property type="term" value="F:3'-5'-RNA exonuclease activity"/>
    <property type="evidence" value="ECO:0007669"/>
    <property type="project" value="TreeGrafter"/>
</dbReference>
<dbReference type="Pfam" id="PF03372">
    <property type="entry name" value="Exo_endo_phos"/>
    <property type="match status" value="1"/>
</dbReference>
<keyword evidence="4" id="KW-1185">Reference proteome</keyword>
<dbReference type="Proteomes" id="UP000321926">
    <property type="component" value="Unassembled WGS sequence"/>
</dbReference>
<evidence type="ECO:0000259" key="2">
    <source>
        <dbReference type="Pfam" id="PF03372"/>
    </source>
</evidence>
<keyword evidence="3" id="KW-0378">Hydrolase</keyword>
<keyword evidence="3" id="KW-0269">Exonuclease</keyword>
<proteinExistence type="predicted"/>